<dbReference type="InterPro" id="IPR011008">
    <property type="entry name" value="Dimeric_a/b-barrel"/>
</dbReference>
<evidence type="ECO:0000313" key="6">
    <source>
        <dbReference type="Proteomes" id="UP000182977"/>
    </source>
</evidence>
<dbReference type="OrthoDB" id="166264at2"/>
<dbReference type="SUPFAM" id="SSF46785">
    <property type="entry name" value="Winged helix' DNA-binding domain"/>
    <property type="match status" value="1"/>
</dbReference>
<dbReference type="STRING" id="419479.SAMN04488563_6509"/>
<dbReference type="SMART" id="SM00344">
    <property type="entry name" value="HTH_ASNC"/>
    <property type="match status" value="1"/>
</dbReference>
<keyword evidence="3" id="KW-0804">Transcription</keyword>
<dbReference type="Gene3D" id="1.10.10.10">
    <property type="entry name" value="Winged helix-like DNA-binding domain superfamily/Winged helix DNA-binding domain"/>
    <property type="match status" value="1"/>
</dbReference>
<proteinExistence type="predicted"/>
<dbReference type="AlphaFoldDB" id="A0A1H2LQT6"/>
<protein>
    <submittedName>
        <fullName evidence="5">Transcriptional regulator, AsnC family</fullName>
    </submittedName>
</protein>
<feature type="domain" description="HTH asnC-type" evidence="4">
    <location>
        <begin position="5"/>
        <end position="66"/>
    </location>
</feature>
<evidence type="ECO:0000256" key="2">
    <source>
        <dbReference type="ARBA" id="ARBA00023125"/>
    </source>
</evidence>
<evidence type="ECO:0000256" key="1">
    <source>
        <dbReference type="ARBA" id="ARBA00023015"/>
    </source>
</evidence>
<keyword evidence="2" id="KW-0238">DNA-binding</keyword>
<dbReference type="InterPro" id="IPR000485">
    <property type="entry name" value="AsnC-type_HTH_dom"/>
</dbReference>
<dbReference type="GO" id="GO:0043200">
    <property type="term" value="P:response to amino acid"/>
    <property type="evidence" value="ECO:0007669"/>
    <property type="project" value="TreeGrafter"/>
</dbReference>
<sequence>MRRELDAVDRVILGQLLRIGRSPLHILARRAGLSVSAMSVRVRRLEEAGVIAGFRAQLDLDAVGRPLQAVVRVGLAPETERPIFEKWLSGRSAVTAAWQLAGDADYVVHLACRDVADLDDELRELTEHGGAERTPTSMVLHAVPDLGEHLTD</sequence>
<dbReference type="Pfam" id="PF01037">
    <property type="entry name" value="AsnC_trans_reg"/>
    <property type="match status" value="1"/>
</dbReference>
<reference evidence="6" key="1">
    <citation type="submission" date="2016-10" db="EMBL/GenBank/DDBJ databases">
        <authorList>
            <person name="Varghese N."/>
            <person name="Submissions S."/>
        </authorList>
    </citation>
    <scope>NUCLEOTIDE SEQUENCE [LARGE SCALE GENOMIC DNA]</scope>
    <source>
        <strain evidence="6">DSM 45079</strain>
    </source>
</reference>
<evidence type="ECO:0000256" key="3">
    <source>
        <dbReference type="ARBA" id="ARBA00023163"/>
    </source>
</evidence>
<dbReference type="InterPro" id="IPR036388">
    <property type="entry name" value="WH-like_DNA-bd_sf"/>
</dbReference>
<dbReference type="Proteomes" id="UP000182977">
    <property type="component" value="Chromosome I"/>
</dbReference>
<dbReference type="PANTHER" id="PTHR30154">
    <property type="entry name" value="LEUCINE-RESPONSIVE REGULATORY PROTEIN"/>
    <property type="match status" value="1"/>
</dbReference>
<keyword evidence="6" id="KW-1185">Reference proteome</keyword>
<dbReference type="EMBL" id="LT629791">
    <property type="protein sequence ID" value="SDU83202.1"/>
    <property type="molecule type" value="Genomic_DNA"/>
</dbReference>
<dbReference type="PROSITE" id="PS50956">
    <property type="entry name" value="HTH_ASNC_2"/>
    <property type="match status" value="1"/>
</dbReference>
<name>A0A1H2LQT6_9ACTN</name>
<dbReference type="GO" id="GO:0043565">
    <property type="term" value="F:sequence-specific DNA binding"/>
    <property type="evidence" value="ECO:0007669"/>
    <property type="project" value="InterPro"/>
</dbReference>
<dbReference type="PANTHER" id="PTHR30154:SF34">
    <property type="entry name" value="TRANSCRIPTIONAL REGULATOR AZLB"/>
    <property type="match status" value="1"/>
</dbReference>
<dbReference type="Pfam" id="PF13412">
    <property type="entry name" value="HTH_24"/>
    <property type="match status" value="1"/>
</dbReference>
<evidence type="ECO:0000259" key="4">
    <source>
        <dbReference type="PROSITE" id="PS50956"/>
    </source>
</evidence>
<dbReference type="InterPro" id="IPR019888">
    <property type="entry name" value="Tscrpt_reg_AsnC-like"/>
</dbReference>
<dbReference type="Gene3D" id="3.30.70.920">
    <property type="match status" value="1"/>
</dbReference>
<organism evidence="5 6">
    <name type="scientific">Jiangella alkaliphila</name>
    <dbReference type="NCBI Taxonomy" id="419479"/>
    <lineage>
        <taxon>Bacteria</taxon>
        <taxon>Bacillati</taxon>
        <taxon>Actinomycetota</taxon>
        <taxon>Actinomycetes</taxon>
        <taxon>Jiangellales</taxon>
        <taxon>Jiangellaceae</taxon>
        <taxon>Jiangella</taxon>
    </lineage>
</organism>
<dbReference type="PRINTS" id="PR00033">
    <property type="entry name" value="HTHASNC"/>
</dbReference>
<keyword evidence="1" id="KW-0805">Transcription regulation</keyword>
<evidence type="ECO:0000313" key="5">
    <source>
        <dbReference type="EMBL" id="SDU83202.1"/>
    </source>
</evidence>
<dbReference type="InterPro" id="IPR036390">
    <property type="entry name" value="WH_DNA-bd_sf"/>
</dbReference>
<accession>A0A1H2LQT6</accession>
<dbReference type="InterPro" id="IPR019887">
    <property type="entry name" value="Tscrpt_reg_AsnC/Lrp_C"/>
</dbReference>
<dbReference type="RefSeq" id="WP_046768743.1">
    <property type="nucleotide sequence ID" value="NZ_KQ061227.1"/>
</dbReference>
<gene>
    <name evidence="5" type="ORF">SAMN04488563_6509</name>
</gene>
<dbReference type="SUPFAM" id="SSF54909">
    <property type="entry name" value="Dimeric alpha+beta barrel"/>
    <property type="match status" value="1"/>
</dbReference>
<dbReference type="GO" id="GO:0005829">
    <property type="term" value="C:cytosol"/>
    <property type="evidence" value="ECO:0007669"/>
    <property type="project" value="TreeGrafter"/>
</dbReference>